<evidence type="ECO:0000313" key="3">
    <source>
        <dbReference type="Proteomes" id="UP001529380"/>
    </source>
</evidence>
<reference evidence="2 3" key="1">
    <citation type="submission" date="2023-06" db="EMBL/GenBank/DDBJ databases">
        <title>Identification and characterization of horizontal gene transfer across gut microbiota members of farm animals based on homology search.</title>
        <authorList>
            <person name="Schwarzerova J."/>
            <person name="Nykrynova M."/>
            <person name="Jureckova K."/>
            <person name="Cejkova D."/>
            <person name="Rychlik I."/>
        </authorList>
    </citation>
    <scope>NUCLEOTIDE SEQUENCE [LARGE SCALE GENOMIC DNA]</scope>
    <source>
        <strain evidence="2 3">ET340</strain>
    </source>
</reference>
<dbReference type="Proteomes" id="UP001529380">
    <property type="component" value="Unassembled WGS sequence"/>
</dbReference>
<gene>
    <name evidence="2" type="ORF">QUW08_06520</name>
</gene>
<dbReference type="RefSeq" id="WP_289599599.1">
    <property type="nucleotide sequence ID" value="NZ_JAUDCL010000009.1"/>
</dbReference>
<evidence type="ECO:0000313" key="2">
    <source>
        <dbReference type="EMBL" id="MDM8200946.1"/>
    </source>
</evidence>
<protein>
    <submittedName>
        <fullName evidence="2">Uncharacterized protein</fullName>
    </submittedName>
</protein>
<sequence>MPDYKELYLTLFDATEKAIRELIAAQQKCEELCLRTPLQEPVLLPFPQEPEEKQPKAYKRKSPQESSCGLFGGELGIRTLGRFYPTRNFESCAEKALAEQGGSELVSLSPDFRRRQAVFERSKPEKWL</sequence>
<name>A0ABT7UPX9_9FIRM</name>
<comment type="caution">
    <text evidence="2">The sequence shown here is derived from an EMBL/GenBank/DDBJ whole genome shotgun (WGS) entry which is preliminary data.</text>
</comment>
<dbReference type="EMBL" id="JAUDCL010000009">
    <property type="protein sequence ID" value="MDM8200946.1"/>
    <property type="molecule type" value="Genomic_DNA"/>
</dbReference>
<feature type="region of interest" description="Disordered" evidence="1">
    <location>
        <begin position="45"/>
        <end position="66"/>
    </location>
</feature>
<accession>A0ABT7UPX9</accession>
<proteinExistence type="predicted"/>
<evidence type="ECO:0000256" key="1">
    <source>
        <dbReference type="SAM" id="MobiDB-lite"/>
    </source>
</evidence>
<keyword evidence="3" id="KW-1185">Reference proteome</keyword>
<organism evidence="2 3">
    <name type="scientific">Allofournierella massiliensis</name>
    <dbReference type="NCBI Taxonomy" id="1650663"/>
    <lineage>
        <taxon>Bacteria</taxon>
        <taxon>Bacillati</taxon>
        <taxon>Bacillota</taxon>
        <taxon>Clostridia</taxon>
        <taxon>Eubacteriales</taxon>
        <taxon>Oscillospiraceae</taxon>
        <taxon>Allofournierella</taxon>
    </lineage>
</organism>